<name>A0A2W7NA15_9BACT</name>
<organism evidence="2 3">
    <name type="scientific">Breznakibacter xylanolyticus</name>
    <dbReference type="NCBI Taxonomy" id="990"/>
    <lineage>
        <taxon>Bacteria</taxon>
        <taxon>Pseudomonadati</taxon>
        <taxon>Bacteroidota</taxon>
        <taxon>Bacteroidia</taxon>
        <taxon>Marinilabiliales</taxon>
        <taxon>Marinilabiliaceae</taxon>
        <taxon>Breznakibacter</taxon>
    </lineage>
</organism>
<sequence>MLIPMTFRRIIPLSVKTALKRIYYFGNSCICNVCHSRLRYFRPAGLAHEVIDELMIIGGGLYEHDICPVCLSSYRQRSLMLYLQKNKLIRNYASVLHIAPEVGLYRALKKNISGQYVCGDFDPQLYAEIDSMVKIDVTKIAFPDNYFEFILCNHVLEHIPADLTAMKDIYRVLAIGGTAILQVPISLLLSETREGNGFENEEQRISLFGQKDHVRVYAMDYVNRLKSVGFLVSMVPVNSLIDSGNDGKMHLDEREILFVCSKNQ</sequence>
<gene>
    <name evidence="2" type="ORF">LX69_02317</name>
</gene>
<accession>A0A2W7NA15</accession>
<proteinExistence type="predicted"/>
<keyword evidence="3" id="KW-1185">Reference proteome</keyword>
<dbReference type="InterPro" id="IPR013216">
    <property type="entry name" value="Methyltransf_11"/>
</dbReference>
<keyword evidence="2" id="KW-0489">Methyltransferase</keyword>
<dbReference type="Pfam" id="PF08241">
    <property type="entry name" value="Methyltransf_11"/>
    <property type="match status" value="1"/>
</dbReference>
<dbReference type="Gene3D" id="3.40.50.150">
    <property type="entry name" value="Vaccinia Virus protein VP39"/>
    <property type="match status" value="1"/>
</dbReference>
<dbReference type="SUPFAM" id="SSF53335">
    <property type="entry name" value="S-adenosyl-L-methionine-dependent methyltransferases"/>
    <property type="match status" value="1"/>
</dbReference>
<dbReference type="InterPro" id="IPR029063">
    <property type="entry name" value="SAM-dependent_MTases_sf"/>
</dbReference>
<keyword evidence="2" id="KW-0808">Transferase</keyword>
<reference evidence="2 3" key="1">
    <citation type="submission" date="2018-06" db="EMBL/GenBank/DDBJ databases">
        <title>Genomic Encyclopedia of Archaeal and Bacterial Type Strains, Phase II (KMG-II): from individual species to whole genera.</title>
        <authorList>
            <person name="Goeker M."/>
        </authorList>
    </citation>
    <scope>NUCLEOTIDE SEQUENCE [LARGE SCALE GENOMIC DNA]</scope>
    <source>
        <strain evidence="2 3">DSM 6779</strain>
    </source>
</reference>
<dbReference type="GO" id="GO:0008757">
    <property type="term" value="F:S-adenosylmethionine-dependent methyltransferase activity"/>
    <property type="evidence" value="ECO:0007669"/>
    <property type="project" value="InterPro"/>
</dbReference>
<evidence type="ECO:0000313" key="3">
    <source>
        <dbReference type="Proteomes" id="UP000249239"/>
    </source>
</evidence>
<comment type="caution">
    <text evidence="2">The sequence shown here is derived from an EMBL/GenBank/DDBJ whole genome shotgun (WGS) entry which is preliminary data.</text>
</comment>
<dbReference type="GO" id="GO:0032259">
    <property type="term" value="P:methylation"/>
    <property type="evidence" value="ECO:0007669"/>
    <property type="project" value="UniProtKB-KW"/>
</dbReference>
<evidence type="ECO:0000313" key="2">
    <source>
        <dbReference type="EMBL" id="PZX14987.1"/>
    </source>
</evidence>
<dbReference type="AlphaFoldDB" id="A0A2W7NA15"/>
<protein>
    <submittedName>
        <fullName evidence="2">Methyltransferase family protein</fullName>
    </submittedName>
</protein>
<dbReference type="Proteomes" id="UP000249239">
    <property type="component" value="Unassembled WGS sequence"/>
</dbReference>
<dbReference type="OrthoDB" id="3896938at2"/>
<feature type="domain" description="Methyltransferase type 11" evidence="1">
    <location>
        <begin position="112"/>
        <end position="180"/>
    </location>
</feature>
<evidence type="ECO:0000259" key="1">
    <source>
        <dbReference type="Pfam" id="PF08241"/>
    </source>
</evidence>
<dbReference type="EMBL" id="QKZK01000018">
    <property type="protein sequence ID" value="PZX14987.1"/>
    <property type="molecule type" value="Genomic_DNA"/>
</dbReference>